<evidence type="ECO:0008006" key="4">
    <source>
        <dbReference type="Google" id="ProtNLM"/>
    </source>
</evidence>
<evidence type="ECO:0000313" key="3">
    <source>
        <dbReference type="Proteomes" id="UP000297839"/>
    </source>
</evidence>
<gene>
    <name evidence="2" type="ORF">EZ216_10765</name>
</gene>
<keyword evidence="1" id="KW-1133">Transmembrane helix</keyword>
<name>A0A4Z0C1I2_9BURK</name>
<comment type="caution">
    <text evidence="2">The sequence shown here is derived from an EMBL/GenBank/DDBJ whole genome shotgun (WGS) entry which is preliminary data.</text>
</comment>
<organism evidence="2 3">
    <name type="scientific">Ramlibacter humi</name>
    <dbReference type="NCBI Taxonomy" id="2530451"/>
    <lineage>
        <taxon>Bacteria</taxon>
        <taxon>Pseudomonadati</taxon>
        <taxon>Pseudomonadota</taxon>
        <taxon>Betaproteobacteria</taxon>
        <taxon>Burkholderiales</taxon>
        <taxon>Comamonadaceae</taxon>
        <taxon>Ramlibacter</taxon>
    </lineage>
</organism>
<feature type="transmembrane region" description="Helical" evidence="1">
    <location>
        <begin position="73"/>
        <end position="95"/>
    </location>
</feature>
<feature type="transmembrane region" description="Helical" evidence="1">
    <location>
        <begin position="12"/>
        <end position="32"/>
    </location>
</feature>
<reference evidence="2 3" key="1">
    <citation type="submission" date="2019-03" db="EMBL/GenBank/DDBJ databases">
        <title>Ramlibacter sp. 18x22-1, whole genome shotgun sequence.</title>
        <authorList>
            <person name="Zhang X."/>
            <person name="Feng G."/>
            <person name="Zhu H."/>
        </authorList>
    </citation>
    <scope>NUCLEOTIDE SEQUENCE [LARGE SCALE GENOMIC DNA]</scope>
    <source>
        <strain evidence="2 3">18x22-1</strain>
    </source>
</reference>
<protein>
    <recommendedName>
        <fullName evidence="4">Integral membrane protein</fullName>
    </recommendedName>
</protein>
<dbReference type="RefSeq" id="WP_135249730.1">
    <property type="nucleotide sequence ID" value="NZ_SMLK01000002.1"/>
</dbReference>
<keyword evidence="1" id="KW-0472">Membrane</keyword>
<sequence length="135" mass="14206">MSLFASPRFLRGVLWADAVSCVASGALQLAALDALPRLLGLPQALLVDTGIFLVAYGLVVAWLASRREVIRPLVALFAIGNVGWAIGCGFAVYALQPTTLGIAWISMQAATVLVLADLQWMGLRAARRTAGVVTA</sequence>
<proteinExistence type="predicted"/>
<dbReference type="OrthoDB" id="8910118at2"/>
<dbReference type="EMBL" id="SMLK01000002">
    <property type="protein sequence ID" value="TFZ04105.1"/>
    <property type="molecule type" value="Genomic_DNA"/>
</dbReference>
<dbReference type="AlphaFoldDB" id="A0A4Z0C1I2"/>
<evidence type="ECO:0000313" key="2">
    <source>
        <dbReference type="EMBL" id="TFZ04105.1"/>
    </source>
</evidence>
<evidence type="ECO:0000256" key="1">
    <source>
        <dbReference type="SAM" id="Phobius"/>
    </source>
</evidence>
<keyword evidence="3" id="KW-1185">Reference proteome</keyword>
<dbReference type="Proteomes" id="UP000297839">
    <property type="component" value="Unassembled WGS sequence"/>
</dbReference>
<feature type="transmembrane region" description="Helical" evidence="1">
    <location>
        <begin position="101"/>
        <end position="118"/>
    </location>
</feature>
<accession>A0A4Z0C1I2</accession>
<feature type="transmembrane region" description="Helical" evidence="1">
    <location>
        <begin position="44"/>
        <end position="64"/>
    </location>
</feature>
<keyword evidence="1" id="KW-0812">Transmembrane</keyword>